<keyword evidence="8" id="KW-0325">Glycoprotein</keyword>
<gene>
    <name evidence="20" type="ORF">HUG17_5668</name>
</gene>
<feature type="transmembrane region" description="Helical" evidence="17">
    <location>
        <begin position="828"/>
        <end position="845"/>
    </location>
</feature>
<comment type="cofactor">
    <cofactor evidence="13">
        <name>Cu(2+)</name>
        <dbReference type="ChEBI" id="CHEBI:29036"/>
    </cofactor>
    <text evidence="13">Binds 2 Cu(2+) ions per subunit.</text>
</comment>
<dbReference type="SUPFAM" id="SSF49742">
    <property type="entry name" value="PHM/PNGase F"/>
    <property type="match status" value="2"/>
</dbReference>
<dbReference type="Pfam" id="PF01436">
    <property type="entry name" value="NHL"/>
    <property type="match status" value="1"/>
</dbReference>
<keyword evidence="7 14" id="KW-1015">Disulfide bond</keyword>
<evidence type="ECO:0000256" key="5">
    <source>
        <dbReference type="ARBA" id="ARBA00022729"/>
    </source>
</evidence>
<feature type="disulfide bond" evidence="14">
    <location>
        <begin position="62"/>
        <end position="109"/>
    </location>
</feature>
<feature type="binding site" evidence="13">
    <location>
        <position position="157"/>
    </location>
    <ligand>
        <name>Cu(2+)</name>
        <dbReference type="ChEBI" id="CHEBI:29036"/>
        <label>1</label>
        <note>catalytic</note>
    </ligand>
</feature>
<feature type="binding site" evidence="13">
    <location>
        <position position="423"/>
    </location>
    <ligand>
        <name>Ca(2+)</name>
        <dbReference type="ChEBI" id="CHEBI:29108"/>
        <note>structural</note>
    </ligand>
</feature>
<proteinExistence type="inferred from homology"/>
<dbReference type="GO" id="GO:0006518">
    <property type="term" value="P:peptide metabolic process"/>
    <property type="evidence" value="ECO:0007669"/>
    <property type="project" value="InterPro"/>
</dbReference>
<feature type="binding site" evidence="13">
    <location>
        <position position="715"/>
    </location>
    <ligand>
        <name>Zn(2+)</name>
        <dbReference type="ChEBI" id="CHEBI:29105"/>
        <note>catalytic</note>
    </ligand>
</feature>
<keyword evidence="13" id="KW-0186">Copper</keyword>
<dbReference type="InterPro" id="IPR036939">
    <property type="entry name" value="Cu2_ascorb_mOase_N_sf"/>
</dbReference>
<evidence type="ECO:0000256" key="3">
    <source>
        <dbReference type="ARBA" id="ARBA00010263"/>
    </source>
</evidence>
<feature type="compositionally biased region" description="Acidic residues" evidence="16">
    <location>
        <begin position="915"/>
        <end position="940"/>
    </location>
</feature>
<comment type="caution">
    <text evidence="20">The sequence shown here is derived from an EMBL/GenBank/DDBJ whole genome shotgun (WGS) entry which is preliminary data.</text>
</comment>
<feature type="binding site" evidence="12">
    <location>
        <position position="436"/>
    </location>
    <ligand>
        <name>a protein</name>
        <dbReference type="ChEBI" id="CHEBI:16541"/>
    </ligand>
    <ligandPart>
        <name>C-terminal Xaa-(2S)-2-hydroxyglycine residue</name>
        <dbReference type="ChEBI" id="CHEBI:142768"/>
    </ligandPart>
</feature>
<feature type="binding site" evidence="12">
    <location>
        <position position="625"/>
    </location>
    <ligand>
        <name>a protein</name>
        <dbReference type="ChEBI" id="CHEBI:16541"/>
    </ligand>
    <ligandPart>
        <name>C-terminal Xaa-(2S)-2-hydroxyglycine residue</name>
        <dbReference type="ChEBI" id="CHEBI:142768"/>
    </ligandPart>
</feature>
<evidence type="ECO:0000259" key="19">
    <source>
        <dbReference type="Pfam" id="PF03712"/>
    </source>
</evidence>
<dbReference type="InterPro" id="IPR014784">
    <property type="entry name" value="Cu2_ascorb_mOase-like_C"/>
</dbReference>
<dbReference type="EMBL" id="SDOV01000004">
    <property type="protein sequence ID" value="KAH7642621.1"/>
    <property type="molecule type" value="Genomic_DNA"/>
</dbReference>
<evidence type="ECO:0000256" key="16">
    <source>
        <dbReference type="SAM" id="MobiDB-lite"/>
    </source>
</evidence>
<feature type="binding site" evidence="13">
    <location>
        <position position="488"/>
    </location>
    <ligand>
        <name>Zn(2+)</name>
        <dbReference type="ChEBI" id="CHEBI:29105"/>
        <note>catalytic</note>
    </ligand>
</feature>
<feature type="binding site" evidence="13">
    <location>
        <position position="297"/>
    </location>
    <ligand>
        <name>Cu(2+)</name>
        <dbReference type="ChEBI" id="CHEBI:29036"/>
        <label>1</label>
        <note>catalytic</note>
    </ligand>
</feature>
<protein>
    <submittedName>
        <fullName evidence="20">Peptidyl-glycine alpha-amidating monooxygenase-like</fullName>
    </submittedName>
</protein>
<feature type="domain" description="Copper type II ascorbate-dependent monooxygenase C-terminal" evidence="19">
    <location>
        <begin position="182"/>
        <end position="312"/>
    </location>
</feature>
<feature type="region of interest" description="Disordered" evidence="16">
    <location>
        <begin position="891"/>
        <end position="954"/>
    </location>
</feature>
<dbReference type="PROSITE" id="PS51125">
    <property type="entry name" value="NHL"/>
    <property type="match status" value="1"/>
</dbReference>
<dbReference type="InterPro" id="IPR000323">
    <property type="entry name" value="Cu2_ascorb_mOase_N"/>
</dbReference>
<feature type="binding site" evidence="13">
    <location>
        <position position="225"/>
    </location>
    <ligand>
        <name>Cu(2+)</name>
        <dbReference type="ChEBI" id="CHEBI:29036"/>
        <label>1</label>
        <note>catalytic</note>
    </ligand>
</feature>
<keyword evidence="4 13" id="KW-0479">Metal-binding</keyword>
<comment type="catalytic activity">
    <reaction evidence="11">
        <text>a [peptide]-C-terminal glycine + 2 L-ascorbate + O2 = a [peptide]-C-terminal (2S)-2-hydroxyglycine + 2 monodehydro-L-ascorbate radical + H2O</text>
        <dbReference type="Rhea" id="RHEA:21452"/>
        <dbReference type="Rhea" id="RHEA-COMP:13486"/>
        <dbReference type="Rhea" id="RHEA-COMP:15321"/>
        <dbReference type="ChEBI" id="CHEBI:15377"/>
        <dbReference type="ChEBI" id="CHEBI:15379"/>
        <dbReference type="ChEBI" id="CHEBI:38290"/>
        <dbReference type="ChEBI" id="CHEBI:59513"/>
        <dbReference type="ChEBI" id="CHEBI:137000"/>
        <dbReference type="ChEBI" id="CHEBI:142768"/>
        <dbReference type="EC" id="1.14.17.3"/>
    </reaction>
</comment>
<keyword evidence="6" id="KW-0677">Repeat</keyword>
<evidence type="ECO:0000256" key="9">
    <source>
        <dbReference type="ARBA" id="ARBA00023239"/>
    </source>
</evidence>
<feature type="disulfide bond" evidence="14">
    <location>
        <begin position="276"/>
        <end position="298"/>
    </location>
</feature>
<dbReference type="PANTHER" id="PTHR10680:SF14">
    <property type="entry name" value="PEPTIDYL-GLYCINE ALPHA-AMIDATING MONOOXYGENASE"/>
    <property type="match status" value="1"/>
</dbReference>
<dbReference type="InterPro" id="IPR000720">
    <property type="entry name" value="PHM/PAL"/>
</dbReference>
<dbReference type="Pfam" id="PF03712">
    <property type="entry name" value="Cu2_monoox_C"/>
    <property type="match status" value="1"/>
</dbReference>
<dbReference type="CDD" id="cd14958">
    <property type="entry name" value="NHL_PAL_like"/>
    <property type="match status" value="1"/>
</dbReference>
<keyword evidence="17" id="KW-0472">Membrane</keyword>
<evidence type="ECO:0000256" key="15">
    <source>
        <dbReference type="PROSITE-ProRule" id="PRU00504"/>
    </source>
</evidence>
<evidence type="ECO:0000256" key="2">
    <source>
        <dbReference type="ARBA" id="ARBA00006026"/>
    </source>
</evidence>
<dbReference type="Gene3D" id="2.120.10.30">
    <property type="entry name" value="TolB, C-terminal domain"/>
    <property type="match status" value="1"/>
</dbReference>
<evidence type="ECO:0000256" key="1">
    <source>
        <dbReference type="ARBA" id="ARBA00000686"/>
    </source>
</evidence>
<dbReference type="GO" id="GO:0016020">
    <property type="term" value="C:membrane"/>
    <property type="evidence" value="ECO:0007669"/>
    <property type="project" value="InterPro"/>
</dbReference>
<keyword evidence="17" id="KW-0812">Transmembrane</keyword>
<dbReference type="Pfam" id="PF01082">
    <property type="entry name" value="Cu2_monooxygen"/>
    <property type="match status" value="1"/>
</dbReference>
<evidence type="ECO:0000256" key="8">
    <source>
        <dbReference type="ARBA" id="ARBA00023180"/>
    </source>
</evidence>
<comment type="similarity">
    <text evidence="2">In the C-terminal section; belongs to the peptidyl-alpha-hydroxyglycine alpha-amidating lyase family.</text>
</comment>
<evidence type="ECO:0000256" key="7">
    <source>
        <dbReference type="ARBA" id="ARBA00023157"/>
    </source>
</evidence>
<evidence type="ECO:0000256" key="12">
    <source>
        <dbReference type="PIRSR" id="PIRSR600720-1"/>
    </source>
</evidence>
<dbReference type="InterPro" id="IPR024548">
    <property type="entry name" value="Cu2_monoox_C"/>
</dbReference>
<feature type="binding site" evidence="13">
    <location>
        <position position="603"/>
    </location>
    <ligand>
        <name>Zn(2+)</name>
        <dbReference type="ChEBI" id="CHEBI:29105"/>
        <note>catalytic</note>
    </ligand>
</feature>
<feature type="binding site" evidence="13">
    <location>
        <position position="88"/>
    </location>
    <ligand>
        <name>Cu(2+)</name>
        <dbReference type="ChEBI" id="CHEBI:29036"/>
        <label>1</label>
        <note>catalytic</note>
    </ligand>
</feature>
<dbReference type="InterPro" id="IPR001258">
    <property type="entry name" value="NHL_repeat"/>
</dbReference>
<comment type="cofactor">
    <cofactor evidence="13">
        <name>Zn(2+)</name>
        <dbReference type="ChEBI" id="CHEBI:29105"/>
    </cofactor>
    <text evidence="13">Binds one Zn(2+) ion per subunit.</text>
</comment>
<evidence type="ECO:0000313" key="20">
    <source>
        <dbReference type="EMBL" id="KAH7642621.1"/>
    </source>
</evidence>
<keyword evidence="9" id="KW-0456">Lyase</keyword>
<keyword evidence="13" id="KW-0862">Zinc</keyword>
<reference evidence="20" key="1">
    <citation type="submission" date="2020-06" db="EMBL/GenBank/DDBJ databases">
        <authorList>
            <person name="Ji K."/>
            <person name="Li J."/>
        </authorList>
    </citation>
    <scope>NUCLEOTIDE SEQUENCE</scope>
    <source>
        <strain evidence="20">JKM2019</strain>
        <tissue evidence="20">Whole body</tissue>
    </source>
</reference>
<dbReference type="PANTHER" id="PTHR10680">
    <property type="entry name" value="PEPTIDYL-GLYCINE ALPHA-AMIDATING MONOOXYGENASE"/>
    <property type="match status" value="1"/>
</dbReference>
<dbReference type="GO" id="GO:0004504">
    <property type="term" value="F:peptidylglycine monooxygenase activity"/>
    <property type="evidence" value="ECO:0007669"/>
    <property type="project" value="UniProtKB-EC"/>
</dbReference>
<keyword evidence="20" id="KW-0503">Monooxygenase</keyword>
<evidence type="ECO:0000256" key="4">
    <source>
        <dbReference type="ARBA" id="ARBA00022723"/>
    </source>
</evidence>
<keyword evidence="20" id="KW-0560">Oxidoreductase</keyword>
<feature type="binding site" evidence="13">
    <location>
        <position position="223"/>
    </location>
    <ligand>
        <name>Cu(2+)</name>
        <dbReference type="ChEBI" id="CHEBI:29036"/>
        <label>1</label>
        <note>catalytic</note>
    </ligand>
</feature>
<keyword evidence="17" id="KW-1133">Transmembrane helix</keyword>
<keyword evidence="10" id="KW-0511">Multifunctional enzyme</keyword>
<accession>A0A9D4SIE6</accession>
<dbReference type="GO" id="GO:0005576">
    <property type="term" value="C:extracellular region"/>
    <property type="evidence" value="ECO:0007669"/>
    <property type="project" value="TreeGrafter"/>
</dbReference>
<dbReference type="PRINTS" id="PR00790">
    <property type="entry name" value="PAMONOXGNASE"/>
</dbReference>
<reference evidence="20" key="2">
    <citation type="journal article" date="2021" name="World Allergy Organ. J.">
        <title>Chromosome-level assembly of Dermatophagoides farinae genome and transcriptome reveals two novel allergens Der f 37 and Der f 39.</title>
        <authorList>
            <person name="Chen J."/>
            <person name="Cai Z."/>
            <person name="Fan D."/>
            <person name="Hu J."/>
            <person name="Hou Y."/>
            <person name="He Y."/>
            <person name="Zhang Z."/>
            <person name="Zhao Z."/>
            <person name="Gao P."/>
            <person name="Hu W."/>
            <person name="Sun J."/>
            <person name="Li J."/>
            <person name="Ji K."/>
        </authorList>
    </citation>
    <scope>NUCLEOTIDE SEQUENCE</scope>
    <source>
        <strain evidence="20">JKM2019</strain>
    </source>
</reference>
<feature type="binding site" evidence="13">
    <location>
        <position position="87"/>
    </location>
    <ligand>
        <name>Cu(2+)</name>
        <dbReference type="ChEBI" id="CHEBI:29036"/>
        <label>1</label>
        <note>catalytic</note>
    </ligand>
</feature>
<dbReference type="Proteomes" id="UP000828236">
    <property type="component" value="Unassembled WGS sequence"/>
</dbReference>
<dbReference type="SUPFAM" id="SSF63829">
    <property type="entry name" value="Calcium-dependent phosphotriesterase"/>
    <property type="match status" value="1"/>
</dbReference>
<dbReference type="Gene3D" id="2.60.120.310">
    <property type="entry name" value="Copper type II, ascorbate-dependent monooxygenase, N-terminal domain"/>
    <property type="match status" value="1"/>
</dbReference>
<evidence type="ECO:0000256" key="11">
    <source>
        <dbReference type="ARBA" id="ARBA00048431"/>
    </source>
</evidence>
<keyword evidence="5" id="KW-0732">Signal</keyword>
<organism evidence="20">
    <name type="scientific">Dermatophagoides farinae</name>
    <name type="common">American house dust mite</name>
    <dbReference type="NCBI Taxonomy" id="6954"/>
    <lineage>
        <taxon>Eukaryota</taxon>
        <taxon>Metazoa</taxon>
        <taxon>Ecdysozoa</taxon>
        <taxon>Arthropoda</taxon>
        <taxon>Chelicerata</taxon>
        <taxon>Arachnida</taxon>
        <taxon>Acari</taxon>
        <taxon>Acariformes</taxon>
        <taxon>Sarcoptiformes</taxon>
        <taxon>Astigmata</taxon>
        <taxon>Psoroptidia</taxon>
        <taxon>Analgoidea</taxon>
        <taxon>Pyroglyphidae</taxon>
        <taxon>Dermatophagoidinae</taxon>
        <taxon>Dermatophagoides</taxon>
    </lineage>
</organism>
<feature type="disulfide bond" evidence="14">
    <location>
        <begin position="621"/>
        <end position="632"/>
    </location>
</feature>
<dbReference type="InterPro" id="IPR008977">
    <property type="entry name" value="PHM/PNGase_F_dom_sf"/>
</dbReference>
<dbReference type="InterPro" id="IPR011042">
    <property type="entry name" value="6-blade_b-propeller_TolB-like"/>
</dbReference>
<dbReference type="Gene3D" id="2.60.120.230">
    <property type="match status" value="1"/>
</dbReference>
<evidence type="ECO:0000256" key="6">
    <source>
        <dbReference type="ARBA" id="ARBA00022737"/>
    </source>
</evidence>
<feature type="domain" description="Copper type II ascorbate-dependent monooxygenase N-terminal" evidence="18">
    <location>
        <begin position="46"/>
        <end position="163"/>
    </location>
</feature>
<name>A0A9D4SIE6_DERFA</name>
<dbReference type="GO" id="GO:0005507">
    <property type="term" value="F:copper ion binding"/>
    <property type="evidence" value="ECO:0007669"/>
    <property type="project" value="InterPro"/>
</dbReference>
<feature type="binding site" evidence="12">
    <location>
        <position position="563"/>
    </location>
    <ligand>
        <name>a protein</name>
        <dbReference type="ChEBI" id="CHEBI:16541"/>
    </ligand>
    <ligandPart>
        <name>C-terminal Xaa-(2S)-2-hydroxyglycine residue</name>
        <dbReference type="ChEBI" id="CHEBI:142768"/>
    </ligandPart>
</feature>
<evidence type="ECO:0000256" key="14">
    <source>
        <dbReference type="PIRSR" id="PIRSR600720-3"/>
    </source>
</evidence>
<feature type="binding site" evidence="13">
    <location>
        <position position="716"/>
    </location>
    <ligand>
        <name>Ca(2+)</name>
        <dbReference type="ChEBI" id="CHEBI:29108"/>
        <note>structural</note>
    </ligand>
</feature>
<dbReference type="GO" id="GO:0004598">
    <property type="term" value="F:peptidylamidoglycolate lyase activity"/>
    <property type="evidence" value="ECO:0007669"/>
    <property type="project" value="UniProtKB-EC"/>
</dbReference>
<comment type="similarity">
    <text evidence="3">In the N-terminal section; belongs to the copper type II ascorbate-dependent monooxygenase family.</text>
</comment>
<feature type="binding site" evidence="13">
    <location>
        <position position="490"/>
    </location>
    <ligand>
        <name>Ca(2+)</name>
        <dbReference type="ChEBI" id="CHEBI:29108"/>
        <note>structural</note>
    </ligand>
</feature>
<feature type="disulfide bond" evidence="14">
    <location>
        <begin position="543"/>
        <end position="564"/>
    </location>
</feature>
<evidence type="ECO:0000256" key="17">
    <source>
        <dbReference type="SAM" id="Phobius"/>
    </source>
</evidence>
<dbReference type="OrthoDB" id="10018185at2759"/>
<keyword evidence="13" id="KW-0106">Calcium</keyword>
<dbReference type="AlphaFoldDB" id="A0A9D4SIE6"/>
<comment type="catalytic activity">
    <reaction evidence="1">
        <text>a [peptide]-C-terminal (2S)-2-hydroxyglycine = a [peptide]-C-terminal amide + glyoxylate</text>
        <dbReference type="Rhea" id="RHEA:20924"/>
        <dbReference type="Rhea" id="RHEA-COMP:13485"/>
        <dbReference type="Rhea" id="RHEA-COMP:15321"/>
        <dbReference type="ChEBI" id="CHEBI:36655"/>
        <dbReference type="ChEBI" id="CHEBI:137001"/>
        <dbReference type="ChEBI" id="CHEBI:142768"/>
        <dbReference type="EC" id="4.3.2.5"/>
    </reaction>
</comment>
<sequence length="954" mass="109982">MITMNHTFELFVLFFITFFLSSTTMVKMKIVPKKSLSSMADFYTLELKMPQVLPKNDDEYLCTAVNISSEEIYIKKFDPNADSNRIHHIIIFGCKNLHRTQLYPNNWHCSHAQLCPGMRVIYAWGRNAPSLQLPQDVGFRVGGGLSSDINFLILQAHYAHPLNEHDSSGVRLLYTIQPQPYVAGIFLLASLNGIIPPHKSQNHVDINCRLNRDPITVFAYRVHAHALGTVVSGYRYSHNRKKWDLIAKGNPQWPQAFYPMDNAMEIDSQDIIAARCTYNSTTRNTLTLMGSTVGDEMCNLYLMYYSENTNLMINNGDDSMSRSFFYSVDERKERRLDMESCEDVEFESEFYRNLPEGNDQPLPRNITMEQSALDQHSAHNHPHHQQSNNIDSRFDVTEGKKIEFFQDLNWPSKNFHFGQITAVDFDSMGNIIIFHRGKHVWNELSFDLENNYRRIQNGPIAKPTIITINTKSQKIIDSWGENLFFMPHGLTVDRQNHSIWLTDVAMHQVFRYSLDKSDVKNYRKAILVLGERFKPGDDDKHFCKPTSVAIDYSNGEFYVADGYCNSRVIRFSSDGRYLNHWGHKPIINDLPFRPSPNSLNVPHKILLIDNNDVDGGEKLACIADRENGRIECFLAPYGQFRFQIHLPQFNGRLFSIAYSKHDDILYAVNGPSLWPQMTDVKSRSPDVMAFAFDFHTQQPLATFAPKLTGTFNEPHDIAVSPTGDEVFVVEIRPNNIWKFTNFRPIESMKQQQHVVVDSGRLKTLQQQETSSIKNASLDMNMMNLPIKSKIIEKNDQQKNITISNLNFSFELLQIRTKEFREKVWSNNVLYFVLLALFIFIMILNVHHTSSTLRFCSILLSTTVNLLKRKLTFRSSLKNSERIRLSDVLKSSTKKRKSSSRSDNKRYGGFNRLPQNEEESDLVIVTDDDDDDDNDDSDVLEDFSLSQQKNKNHVI</sequence>
<evidence type="ECO:0000256" key="10">
    <source>
        <dbReference type="ARBA" id="ARBA00023268"/>
    </source>
</evidence>
<feature type="repeat" description="NHL" evidence="15">
    <location>
        <begin position="534"/>
        <end position="574"/>
    </location>
</feature>
<evidence type="ECO:0000256" key="13">
    <source>
        <dbReference type="PIRSR" id="PIRSR600720-2"/>
    </source>
</evidence>
<evidence type="ECO:0000259" key="18">
    <source>
        <dbReference type="Pfam" id="PF01082"/>
    </source>
</evidence>